<feature type="compositionally biased region" description="Low complexity" evidence="10">
    <location>
        <begin position="151"/>
        <end position="188"/>
    </location>
</feature>
<comment type="subcellular location">
    <subcellularLocation>
        <location evidence="8">Cytoplasm</location>
        <location evidence="8">Cytoskeleton</location>
        <location evidence="8">Phragmoplast</location>
    </subcellularLocation>
</comment>
<gene>
    <name evidence="13" type="ORF">CYMTET_32123</name>
</gene>
<comment type="caution">
    <text evidence="13">The sequence shown here is derived from an EMBL/GenBank/DDBJ whole genome shotgun (WGS) entry which is preliminary data.</text>
</comment>
<dbReference type="FunFam" id="1.20.5.1430:FF:000001">
    <property type="entry name" value="microtubule-associated protein RP/EB family member 1"/>
    <property type="match status" value="1"/>
</dbReference>
<dbReference type="Gene3D" id="1.20.5.1430">
    <property type="match status" value="1"/>
</dbReference>
<evidence type="ECO:0000256" key="4">
    <source>
        <dbReference type="ARBA" id="ARBA00022701"/>
    </source>
</evidence>
<dbReference type="AlphaFoldDB" id="A0AAE0FFF8"/>
<evidence type="ECO:0000256" key="3">
    <source>
        <dbReference type="ARBA" id="ARBA00022618"/>
    </source>
</evidence>
<evidence type="ECO:0000256" key="7">
    <source>
        <dbReference type="ARBA" id="ARBA00023306"/>
    </source>
</evidence>
<dbReference type="PROSITE" id="PS51230">
    <property type="entry name" value="EB1_C"/>
    <property type="match status" value="1"/>
</dbReference>
<dbReference type="InterPro" id="IPR004953">
    <property type="entry name" value="EB1_C"/>
</dbReference>
<evidence type="ECO:0000256" key="5">
    <source>
        <dbReference type="ARBA" id="ARBA00022776"/>
    </source>
</evidence>
<dbReference type="GO" id="GO:0051301">
    <property type="term" value="P:cell division"/>
    <property type="evidence" value="ECO:0007669"/>
    <property type="project" value="UniProtKB-KW"/>
</dbReference>
<dbReference type="GO" id="GO:0009652">
    <property type="term" value="P:thigmotropism"/>
    <property type="evidence" value="ECO:0007669"/>
    <property type="project" value="UniProtKB-ARBA"/>
</dbReference>
<reference evidence="13 14" key="1">
    <citation type="journal article" date="2015" name="Genome Biol. Evol.">
        <title>Comparative Genomics of a Bacterivorous Green Alga Reveals Evolutionary Causalities and Consequences of Phago-Mixotrophic Mode of Nutrition.</title>
        <authorList>
            <person name="Burns J.A."/>
            <person name="Paasch A."/>
            <person name="Narechania A."/>
            <person name="Kim E."/>
        </authorList>
    </citation>
    <scope>NUCLEOTIDE SEQUENCE [LARGE SCALE GENOMIC DNA]</scope>
    <source>
        <strain evidence="13 14">PLY_AMNH</strain>
    </source>
</reference>
<dbReference type="GO" id="GO:0009524">
    <property type="term" value="C:phragmoplast"/>
    <property type="evidence" value="ECO:0007669"/>
    <property type="project" value="UniProtKB-SubCell"/>
</dbReference>
<dbReference type="PROSITE" id="PS50021">
    <property type="entry name" value="CH"/>
    <property type="match status" value="1"/>
</dbReference>
<dbReference type="Proteomes" id="UP001190700">
    <property type="component" value="Unassembled WGS sequence"/>
</dbReference>
<dbReference type="InterPro" id="IPR027328">
    <property type="entry name" value="MAPRE"/>
</dbReference>
<dbReference type="GO" id="GO:0008017">
    <property type="term" value="F:microtubule binding"/>
    <property type="evidence" value="ECO:0007669"/>
    <property type="project" value="InterPro"/>
</dbReference>
<feature type="compositionally biased region" description="Polar residues" evidence="10">
    <location>
        <begin position="323"/>
        <end position="335"/>
    </location>
</feature>
<keyword evidence="14" id="KW-1185">Reference proteome</keyword>
<evidence type="ECO:0000313" key="13">
    <source>
        <dbReference type="EMBL" id="KAK3258851.1"/>
    </source>
</evidence>
<feature type="region of interest" description="Disordered" evidence="10">
    <location>
        <begin position="299"/>
        <end position="335"/>
    </location>
</feature>
<dbReference type="InterPro" id="IPR001715">
    <property type="entry name" value="CH_dom"/>
</dbReference>
<feature type="region of interest" description="Disordered" evidence="10">
    <location>
        <begin position="133"/>
        <end position="213"/>
    </location>
</feature>
<keyword evidence="2" id="KW-0963">Cytoplasm</keyword>
<dbReference type="EMBL" id="LGRX02019221">
    <property type="protein sequence ID" value="KAK3258851.1"/>
    <property type="molecule type" value="Genomic_DNA"/>
</dbReference>
<organism evidence="13 14">
    <name type="scientific">Cymbomonas tetramitiformis</name>
    <dbReference type="NCBI Taxonomy" id="36881"/>
    <lineage>
        <taxon>Eukaryota</taxon>
        <taxon>Viridiplantae</taxon>
        <taxon>Chlorophyta</taxon>
        <taxon>Pyramimonadophyceae</taxon>
        <taxon>Pyramimonadales</taxon>
        <taxon>Pyramimonadaceae</taxon>
        <taxon>Cymbomonas</taxon>
    </lineage>
</organism>
<evidence type="ECO:0000259" key="12">
    <source>
        <dbReference type="PROSITE" id="PS51230"/>
    </source>
</evidence>
<keyword evidence="7" id="KW-0131">Cell cycle</keyword>
<feature type="domain" description="EB1 C-terminal" evidence="12">
    <location>
        <begin position="211"/>
        <end position="281"/>
    </location>
</feature>
<protein>
    <submittedName>
        <fullName evidence="13">Uncharacterized protein</fullName>
    </submittedName>
</protein>
<feature type="compositionally biased region" description="Gly residues" evidence="10">
    <location>
        <begin position="137"/>
        <end position="149"/>
    </location>
</feature>
<dbReference type="Pfam" id="PF00307">
    <property type="entry name" value="CH"/>
    <property type="match status" value="1"/>
</dbReference>
<accession>A0AAE0FFF8</accession>
<dbReference type="SUPFAM" id="SSF140612">
    <property type="entry name" value="EB1 dimerisation domain-like"/>
    <property type="match status" value="1"/>
</dbReference>
<keyword evidence="5" id="KW-0498">Mitosis</keyword>
<evidence type="ECO:0000256" key="6">
    <source>
        <dbReference type="ARBA" id="ARBA00023212"/>
    </source>
</evidence>
<evidence type="ECO:0000256" key="10">
    <source>
        <dbReference type="SAM" id="MobiDB-lite"/>
    </source>
</evidence>
<proteinExistence type="inferred from homology"/>
<evidence type="ECO:0000256" key="9">
    <source>
        <dbReference type="PROSITE-ProRule" id="PRU00576"/>
    </source>
</evidence>
<comment type="similarity">
    <text evidence="1">Belongs to the MAPRE family.</text>
</comment>
<name>A0AAE0FFF8_9CHLO</name>
<keyword evidence="6" id="KW-0206">Cytoskeleton</keyword>
<feature type="compositionally biased region" description="Polar residues" evidence="10">
    <location>
        <begin position="189"/>
        <end position="198"/>
    </location>
</feature>
<dbReference type="GO" id="GO:0005874">
    <property type="term" value="C:microtubule"/>
    <property type="evidence" value="ECO:0007669"/>
    <property type="project" value="UniProtKB-KW"/>
</dbReference>
<dbReference type="InterPro" id="IPR036872">
    <property type="entry name" value="CH_dom_sf"/>
</dbReference>
<evidence type="ECO:0000256" key="1">
    <source>
        <dbReference type="ARBA" id="ARBA00010729"/>
    </source>
</evidence>
<sequence length="335" mass="35923">MSNAQNIGMMDSAYFVGRSELLEWINGTLGINVQKVEHCANGAIPCQLMDVLHAGVVPMSKVNFEAKSEYDMVNNYKVLQNVFDKLKLTKHIEVTKLIKARPLDNLEFMQWMKAYFDSVAGGAHMPEYDAAARRSGSKGGSAFGKGAGGTAPSASSRPSSARAPVRAPVKTSAAATRSTTTGPSASASRKANSDSTEAVSAPAARPTKSKTCEAEEAQKQQLQSQITQLKLNIDGVEKERDFYFSKLRDIEILCQINEFKDMPVVAAVMEILYATDENVDVAKIAGKAMEQTMLVVGTPKTADTSDSPAGGRVALESKENVPSDPSVSPAMSSFN</sequence>
<evidence type="ECO:0000313" key="14">
    <source>
        <dbReference type="Proteomes" id="UP001190700"/>
    </source>
</evidence>
<keyword evidence="3" id="KW-0132">Cell division</keyword>
<keyword evidence="4 9" id="KW-0493">Microtubule</keyword>
<dbReference type="SUPFAM" id="SSF47576">
    <property type="entry name" value="Calponin-homology domain, CH-domain"/>
    <property type="match status" value="1"/>
</dbReference>
<dbReference type="InterPro" id="IPR036133">
    <property type="entry name" value="EB1_C_sf"/>
</dbReference>
<dbReference type="PANTHER" id="PTHR10623">
    <property type="entry name" value="MICROTUBULE-ASSOCIATED PROTEIN RP/EB FAMILY MEMBER"/>
    <property type="match status" value="1"/>
</dbReference>
<dbReference type="Pfam" id="PF03271">
    <property type="entry name" value="EB1"/>
    <property type="match status" value="1"/>
</dbReference>
<evidence type="ECO:0000256" key="2">
    <source>
        <dbReference type="ARBA" id="ARBA00022490"/>
    </source>
</evidence>
<feature type="domain" description="Calponin-homology (CH)" evidence="11">
    <location>
        <begin position="15"/>
        <end position="117"/>
    </location>
</feature>
<dbReference type="Gene3D" id="1.10.418.10">
    <property type="entry name" value="Calponin-like domain"/>
    <property type="match status" value="1"/>
</dbReference>
<evidence type="ECO:0000256" key="8">
    <source>
        <dbReference type="ARBA" id="ARBA00060413"/>
    </source>
</evidence>
<evidence type="ECO:0000259" key="11">
    <source>
        <dbReference type="PROSITE" id="PS50021"/>
    </source>
</evidence>
<dbReference type="FunFam" id="1.10.418.10:FF:000028">
    <property type="entry name" value="RP/EB family microtubule-associated protein"/>
    <property type="match status" value="1"/>
</dbReference>